<proteinExistence type="predicted"/>
<organism evidence="1">
    <name type="scientific">marine sediment metagenome</name>
    <dbReference type="NCBI Taxonomy" id="412755"/>
    <lineage>
        <taxon>unclassified sequences</taxon>
        <taxon>metagenomes</taxon>
        <taxon>ecological metagenomes</taxon>
    </lineage>
</organism>
<comment type="caution">
    <text evidence="1">The sequence shown here is derived from an EMBL/GenBank/DDBJ whole genome shotgun (WGS) entry which is preliminary data.</text>
</comment>
<sequence length="536" mass="58704">MARPTAATTGQLDALDERRQGFPFEDLPDGVIEVNDVTIGMASNLTRDKRPLGSSLSIVNGRSRENWVGRRGGYADYVTKPDSNLVLKIIGFNGTENDNWVVRVSVGGIHATATTTGWTALSGSAYSAFGRMTHAQMLFSLYLANPQKKIVKVDLEDLTFAEVSEAPICRYITPFADRLVAAYIHDSASGILPFGLAWSENADPLDWTGDGSGTENLIQNPSDTGDEITGLLGYGNVLIILRERSIWHAVRQPFQTAPMRFIPIITSQGCDMPYTAVRTVDENGKLTGIMFADKRTNGVFSYTPGSRPQRISRLIEDILFEDIADPAKAEGTFLSRYQEYHFGYSTDSSNPYNMSKYRVFSQETGAWVTDDSPTATTIGVVSDIGAPTVIDDLSGFIDDLSGVIDGLGGVVFQDPILLKCGTAGEVQDEDMATAASHTFTWTSQNIGAVSRRRLIKIFQLLMSASASGDTVLEFSKDASTWTNIKTISDPSSLSKIGSKRGFSGDDLYWRVTSKAKEFRFTEWWAKVLEKGLKQLT</sequence>
<gene>
    <name evidence="1" type="ORF">LCGC14_1828430</name>
</gene>
<dbReference type="EMBL" id="LAZR01018017">
    <property type="protein sequence ID" value="KKL98036.1"/>
    <property type="molecule type" value="Genomic_DNA"/>
</dbReference>
<name>A0A0F9H4Z8_9ZZZZ</name>
<dbReference type="AlphaFoldDB" id="A0A0F9H4Z8"/>
<reference evidence="1" key="1">
    <citation type="journal article" date="2015" name="Nature">
        <title>Complex archaea that bridge the gap between prokaryotes and eukaryotes.</title>
        <authorList>
            <person name="Spang A."/>
            <person name="Saw J.H."/>
            <person name="Jorgensen S.L."/>
            <person name="Zaremba-Niedzwiedzka K."/>
            <person name="Martijn J."/>
            <person name="Lind A.E."/>
            <person name="van Eijk R."/>
            <person name="Schleper C."/>
            <person name="Guy L."/>
            <person name="Ettema T.J."/>
        </authorList>
    </citation>
    <scope>NUCLEOTIDE SEQUENCE</scope>
</reference>
<accession>A0A0F9H4Z8</accession>
<protein>
    <submittedName>
        <fullName evidence="1">Uncharacterized protein</fullName>
    </submittedName>
</protein>
<evidence type="ECO:0000313" key="1">
    <source>
        <dbReference type="EMBL" id="KKL98036.1"/>
    </source>
</evidence>